<dbReference type="SMART" id="SM00317">
    <property type="entry name" value="SET"/>
    <property type="match status" value="1"/>
</dbReference>
<proteinExistence type="predicted"/>
<dbReference type="GO" id="GO:0032259">
    <property type="term" value="P:methylation"/>
    <property type="evidence" value="ECO:0007669"/>
    <property type="project" value="UniProtKB-KW"/>
</dbReference>
<name>C5FHI6_ARTOC</name>
<evidence type="ECO:0000256" key="6">
    <source>
        <dbReference type="ARBA" id="ARBA00022723"/>
    </source>
</evidence>
<dbReference type="InterPro" id="IPR050973">
    <property type="entry name" value="H3K9_Histone-Lys_N-MTase"/>
</dbReference>
<feature type="region of interest" description="Disordered" evidence="8">
    <location>
        <begin position="441"/>
        <end position="478"/>
    </location>
</feature>
<dbReference type="InterPro" id="IPR046341">
    <property type="entry name" value="SET_dom_sf"/>
</dbReference>
<protein>
    <submittedName>
        <fullName evidence="11">Histone-lysine N-methyltransferase Clr4</fullName>
    </submittedName>
</protein>
<dbReference type="RefSeq" id="XP_002848611.1">
    <property type="nucleotide sequence ID" value="XM_002848565.1"/>
</dbReference>
<dbReference type="GO" id="GO:0008270">
    <property type="term" value="F:zinc ion binding"/>
    <property type="evidence" value="ECO:0007669"/>
    <property type="project" value="InterPro"/>
</dbReference>
<sequence length="478" mass="54147">MPLQYAFRDNPQIPSYDILLLRNIRWASPEVLSNQLLNVFMRPKSTAPSLTRSQHITSGSTSSSRPGSKSSNISVLITLQKPPSSNANRKRSLSTTDDVNTNPSHRLAEHHGLSYFYSVDNPAELKRPYNKFKQYDRKAEIPRPTKRYIPPKRQADGKPVSDRLEALYKQKLSRIQGPPIHFVARNMAHRVDFNFDFIDSYKLHDGVEVLGPEFLCGCGCTECGRDCSCLFLESDSNKLINPYQDGQHGSRVLTPEFIKKRAAVIQECSSRCNCSGSNCLNHVVYRGRQVELEIFQTNNRGFGIRSPNPIERGQFIDIYVGEVIVKTTSNAREEAFDTRKHSSYLFSLDFYEGYEGVDANYVVDGRKFGSITRFMNHSCNPTCKMFAATQTNDMKVYQLAFFAVRDIPAGTELTFDYHPRWKKKNQKIDPSATKCLCGESNCRGQLWPTKRKTTRAGGDESSSDEESSEEGSSNDDEE</sequence>
<evidence type="ECO:0000313" key="11">
    <source>
        <dbReference type="EMBL" id="EEQ28726.1"/>
    </source>
</evidence>
<keyword evidence="5" id="KW-0949">S-adenosyl-L-methionine</keyword>
<dbReference type="InterPro" id="IPR007728">
    <property type="entry name" value="Pre-SET_dom"/>
</dbReference>
<dbReference type="EMBL" id="DS995702">
    <property type="protein sequence ID" value="EEQ28726.1"/>
    <property type="molecule type" value="Genomic_DNA"/>
</dbReference>
<evidence type="ECO:0000256" key="8">
    <source>
        <dbReference type="SAM" id="MobiDB-lite"/>
    </source>
</evidence>
<dbReference type="PANTHER" id="PTHR46223:SF3">
    <property type="entry name" value="HISTONE-LYSINE N-METHYLTRANSFERASE SET-23"/>
    <property type="match status" value="1"/>
</dbReference>
<dbReference type="SUPFAM" id="SSF82199">
    <property type="entry name" value="SET domain"/>
    <property type="match status" value="1"/>
</dbReference>
<dbReference type="Pfam" id="PF00856">
    <property type="entry name" value="SET"/>
    <property type="match status" value="1"/>
</dbReference>
<dbReference type="GeneID" id="9230749"/>
<dbReference type="PANTHER" id="PTHR46223">
    <property type="entry name" value="HISTONE-LYSINE N-METHYLTRANSFERASE SUV39H"/>
    <property type="match status" value="1"/>
</dbReference>
<feature type="domain" description="Post-SET" evidence="10">
    <location>
        <begin position="431"/>
        <end position="447"/>
    </location>
</feature>
<feature type="domain" description="SET" evidence="9">
    <location>
        <begin position="290"/>
        <end position="418"/>
    </location>
</feature>
<evidence type="ECO:0000256" key="2">
    <source>
        <dbReference type="ARBA" id="ARBA00022454"/>
    </source>
</evidence>
<dbReference type="VEuPathDB" id="FungiDB:MCYG_01545"/>
<feature type="compositionally biased region" description="Low complexity" evidence="8">
    <location>
        <begin position="52"/>
        <end position="74"/>
    </location>
</feature>
<feature type="region of interest" description="Disordered" evidence="8">
    <location>
        <begin position="47"/>
        <end position="105"/>
    </location>
</feature>
<keyword evidence="6" id="KW-0479">Metal-binding</keyword>
<dbReference type="HOGENOM" id="CLU_020840_11_1_1"/>
<dbReference type="Proteomes" id="UP000002035">
    <property type="component" value="Unassembled WGS sequence"/>
</dbReference>
<comment type="subcellular location">
    <subcellularLocation>
        <location evidence="1">Chromosome</location>
    </subcellularLocation>
</comment>
<dbReference type="Pfam" id="PF05033">
    <property type="entry name" value="Pre-SET"/>
    <property type="match status" value="1"/>
</dbReference>
<keyword evidence="4 11" id="KW-0808">Transferase</keyword>
<feature type="compositionally biased region" description="Acidic residues" evidence="8">
    <location>
        <begin position="461"/>
        <end position="478"/>
    </location>
</feature>
<keyword evidence="7" id="KW-0862">Zinc</keyword>
<evidence type="ECO:0000256" key="4">
    <source>
        <dbReference type="ARBA" id="ARBA00022679"/>
    </source>
</evidence>
<dbReference type="PROSITE" id="PS50868">
    <property type="entry name" value="POST_SET"/>
    <property type="match status" value="1"/>
</dbReference>
<evidence type="ECO:0000256" key="3">
    <source>
        <dbReference type="ARBA" id="ARBA00022603"/>
    </source>
</evidence>
<dbReference type="STRING" id="554155.C5FHI6"/>
<dbReference type="GO" id="GO:0042054">
    <property type="term" value="F:histone methyltransferase activity"/>
    <property type="evidence" value="ECO:0007669"/>
    <property type="project" value="InterPro"/>
</dbReference>
<keyword evidence="2" id="KW-0158">Chromosome</keyword>
<organism evidence="11 12">
    <name type="scientific">Arthroderma otae (strain ATCC MYA-4605 / CBS 113480)</name>
    <name type="common">Microsporum canis</name>
    <dbReference type="NCBI Taxonomy" id="554155"/>
    <lineage>
        <taxon>Eukaryota</taxon>
        <taxon>Fungi</taxon>
        <taxon>Dikarya</taxon>
        <taxon>Ascomycota</taxon>
        <taxon>Pezizomycotina</taxon>
        <taxon>Eurotiomycetes</taxon>
        <taxon>Eurotiomycetidae</taxon>
        <taxon>Onygenales</taxon>
        <taxon>Arthrodermataceae</taxon>
        <taxon>Microsporum</taxon>
    </lineage>
</organism>
<accession>C5FHI6</accession>
<dbReference type="PROSITE" id="PS50280">
    <property type="entry name" value="SET"/>
    <property type="match status" value="1"/>
</dbReference>
<keyword evidence="3 11" id="KW-0489">Methyltransferase</keyword>
<evidence type="ECO:0000256" key="7">
    <source>
        <dbReference type="ARBA" id="ARBA00022833"/>
    </source>
</evidence>
<dbReference type="OrthoDB" id="308383at2759"/>
<dbReference type="InterPro" id="IPR001214">
    <property type="entry name" value="SET_dom"/>
</dbReference>
<reference evidence="12" key="1">
    <citation type="journal article" date="2012" name="MBio">
        <title>Comparative genome analysis of Trichophyton rubrum and related dermatophytes reveals candidate genes involved in infection.</title>
        <authorList>
            <person name="Martinez D.A."/>
            <person name="Oliver B.G."/>
            <person name="Graeser Y."/>
            <person name="Goldberg J.M."/>
            <person name="Li W."/>
            <person name="Martinez-Rossi N.M."/>
            <person name="Monod M."/>
            <person name="Shelest E."/>
            <person name="Barton R.C."/>
            <person name="Birch E."/>
            <person name="Brakhage A.A."/>
            <person name="Chen Z."/>
            <person name="Gurr S.J."/>
            <person name="Heiman D."/>
            <person name="Heitman J."/>
            <person name="Kosti I."/>
            <person name="Rossi A."/>
            <person name="Saif S."/>
            <person name="Samalova M."/>
            <person name="Saunders C.W."/>
            <person name="Shea T."/>
            <person name="Summerbell R.C."/>
            <person name="Xu J."/>
            <person name="Young S."/>
            <person name="Zeng Q."/>
            <person name="Birren B.W."/>
            <person name="Cuomo C.A."/>
            <person name="White T.C."/>
        </authorList>
    </citation>
    <scope>NUCLEOTIDE SEQUENCE [LARGE SCALE GENOMIC DNA]</scope>
    <source>
        <strain evidence="12">ATCC MYA-4605 / CBS 113480</strain>
    </source>
</reference>
<dbReference type="AlphaFoldDB" id="C5FHI6"/>
<keyword evidence="12" id="KW-1185">Reference proteome</keyword>
<dbReference type="InterPro" id="IPR003616">
    <property type="entry name" value="Post-SET_dom"/>
</dbReference>
<evidence type="ECO:0000259" key="9">
    <source>
        <dbReference type="PROSITE" id="PS50280"/>
    </source>
</evidence>
<dbReference type="GO" id="GO:0005694">
    <property type="term" value="C:chromosome"/>
    <property type="evidence" value="ECO:0007669"/>
    <property type="project" value="UniProtKB-SubCell"/>
</dbReference>
<dbReference type="Gene3D" id="2.170.270.10">
    <property type="entry name" value="SET domain"/>
    <property type="match status" value="1"/>
</dbReference>
<evidence type="ECO:0000256" key="1">
    <source>
        <dbReference type="ARBA" id="ARBA00004286"/>
    </source>
</evidence>
<dbReference type="OMA" id="RIKGPPI"/>
<dbReference type="eggNOG" id="KOG1082">
    <property type="taxonomic scope" value="Eukaryota"/>
</dbReference>
<dbReference type="GO" id="GO:0005634">
    <property type="term" value="C:nucleus"/>
    <property type="evidence" value="ECO:0007669"/>
    <property type="project" value="InterPro"/>
</dbReference>
<evidence type="ECO:0000313" key="12">
    <source>
        <dbReference type="Proteomes" id="UP000002035"/>
    </source>
</evidence>
<gene>
    <name evidence="11" type="ORF">MCYG_01545</name>
</gene>
<evidence type="ECO:0000259" key="10">
    <source>
        <dbReference type="PROSITE" id="PS50868"/>
    </source>
</evidence>
<feature type="compositionally biased region" description="Polar residues" evidence="8">
    <location>
        <begin position="75"/>
        <end position="104"/>
    </location>
</feature>
<evidence type="ECO:0000256" key="5">
    <source>
        <dbReference type="ARBA" id="ARBA00022691"/>
    </source>
</evidence>